<sequence length="104" mass="12323">MNISFYFQKVDKSCEEQLKNYLTEEKLSRLTRLLQHGNLELADLRILAEHFPHHNEISVKLTLNIKKRELVAEKRSRSVIESFDFALDNLISQLRKLESVMHDK</sequence>
<dbReference type="Proteomes" id="UP000230304">
    <property type="component" value="Unassembled WGS sequence"/>
</dbReference>
<dbReference type="InterPro" id="IPR036567">
    <property type="entry name" value="RHF-like"/>
</dbReference>
<evidence type="ECO:0000313" key="1">
    <source>
        <dbReference type="EMBL" id="PIV43608.1"/>
    </source>
</evidence>
<gene>
    <name evidence="1" type="ORF">COS26_00305</name>
</gene>
<dbReference type="SUPFAM" id="SSF69754">
    <property type="entry name" value="Ribosome binding protein Y (YfiA homologue)"/>
    <property type="match status" value="1"/>
</dbReference>
<evidence type="ECO:0000313" key="2">
    <source>
        <dbReference type="Proteomes" id="UP000230304"/>
    </source>
</evidence>
<name>A0A2M7D8R4_9BACT</name>
<accession>A0A2M7D8R4</accession>
<organism evidence="1 2">
    <name type="scientific">Candidatus Nealsonbacteria bacterium CG02_land_8_20_14_3_00_40_11</name>
    <dbReference type="NCBI Taxonomy" id="1974700"/>
    <lineage>
        <taxon>Bacteria</taxon>
        <taxon>Candidatus Nealsoniibacteriota</taxon>
    </lineage>
</organism>
<dbReference type="InterPro" id="IPR003489">
    <property type="entry name" value="RHF/RaiA"/>
</dbReference>
<dbReference type="Pfam" id="PF02482">
    <property type="entry name" value="Ribosomal_S30AE"/>
    <property type="match status" value="1"/>
</dbReference>
<evidence type="ECO:0008006" key="3">
    <source>
        <dbReference type="Google" id="ProtNLM"/>
    </source>
</evidence>
<dbReference type="EMBL" id="PEUA01000008">
    <property type="protein sequence ID" value="PIV43608.1"/>
    <property type="molecule type" value="Genomic_DNA"/>
</dbReference>
<dbReference type="Gene3D" id="3.30.160.100">
    <property type="entry name" value="Ribosome hibernation promotion factor-like"/>
    <property type="match status" value="1"/>
</dbReference>
<reference evidence="2" key="1">
    <citation type="submission" date="2017-09" db="EMBL/GenBank/DDBJ databases">
        <title>Depth-based differentiation of microbial function through sediment-hosted aquifers and enrichment of novel symbionts in the deep terrestrial subsurface.</title>
        <authorList>
            <person name="Probst A.J."/>
            <person name="Ladd B."/>
            <person name="Jarett J.K."/>
            <person name="Geller-Mcgrath D.E."/>
            <person name="Sieber C.M.K."/>
            <person name="Emerson J.B."/>
            <person name="Anantharaman K."/>
            <person name="Thomas B.C."/>
            <person name="Malmstrom R."/>
            <person name="Stieglmeier M."/>
            <person name="Klingl A."/>
            <person name="Woyke T."/>
            <person name="Ryan C.M."/>
            <person name="Banfield J.F."/>
        </authorList>
    </citation>
    <scope>NUCLEOTIDE SEQUENCE [LARGE SCALE GENOMIC DNA]</scope>
</reference>
<protein>
    <recommendedName>
        <fullName evidence="3">Ribosomal subunit interface protein</fullName>
    </recommendedName>
</protein>
<dbReference type="AlphaFoldDB" id="A0A2M7D8R4"/>
<proteinExistence type="predicted"/>
<comment type="caution">
    <text evidence="1">The sequence shown here is derived from an EMBL/GenBank/DDBJ whole genome shotgun (WGS) entry which is preliminary data.</text>
</comment>